<evidence type="ECO:0000259" key="10">
    <source>
        <dbReference type="PROSITE" id="PS50893"/>
    </source>
</evidence>
<proteinExistence type="inferred from homology"/>
<feature type="region of interest" description="Disordered" evidence="9">
    <location>
        <begin position="280"/>
        <end position="307"/>
    </location>
</feature>
<gene>
    <name evidence="11" type="ORF">F8C90_02730</name>
</gene>
<dbReference type="InterPro" id="IPR030947">
    <property type="entry name" value="EcfA_1"/>
</dbReference>
<evidence type="ECO:0000313" key="11">
    <source>
        <dbReference type="EMBL" id="KAB1641829.1"/>
    </source>
</evidence>
<keyword evidence="12" id="KW-1185">Reference proteome</keyword>
<dbReference type="NCBIfam" id="TIGR04520">
    <property type="entry name" value="ECF_ATPase_1"/>
    <property type="match status" value="1"/>
</dbReference>
<dbReference type="GO" id="GO:0016887">
    <property type="term" value="F:ATP hydrolysis activity"/>
    <property type="evidence" value="ECO:0007669"/>
    <property type="project" value="InterPro"/>
</dbReference>
<dbReference type="InterPro" id="IPR050095">
    <property type="entry name" value="ECF_ABC_transporter_ATP-bd"/>
</dbReference>
<evidence type="ECO:0000256" key="1">
    <source>
        <dbReference type="ARBA" id="ARBA00004202"/>
    </source>
</evidence>
<feature type="domain" description="ABC transporter" evidence="10">
    <location>
        <begin position="334"/>
        <end position="595"/>
    </location>
</feature>
<dbReference type="NCBIfam" id="NF010167">
    <property type="entry name" value="PRK13648.1"/>
    <property type="match status" value="2"/>
</dbReference>
<dbReference type="GO" id="GO:0005524">
    <property type="term" value="F:ATP binding"/>
    <property type="evidence" value="ECO:0007669"/>
    <property type="project" value="UniProtKB-KW"/>
</dbReference>
<evidence type="ECO:0000256" key="7">
    <source>
        <dbReference type="ARBA" id="ARBA00022967"/>
    </source>
</evidence>
<dbReference type="OrthoDB" id="9806471at2"/>
<feature type="domain" description="ABC transporter" evidence="10">
    <location>
        <begin position="2"/>
        <end position="235"/>
    </location>
</feature>
<dbReference type="CDD" id="cd03225">
    <property type="entry name" value="ABC_cobalt_CbiO_domain1"/>
    <property type="match status" value="2"/>
</dbReference>
<evidence type="ECO:0000256" key="8">
    <source>
        <dbReference type="ARBA" id="ARBA00023136"/>
    </source>
</evidence>
<comment type="subcellular location">
    <subcellularLocation>
        <location evidence="1">Cell membrane</location>
        <topology evidence="1">Peripheral membrane protein</topology>
    </subcellularLocation>
</comment>
<evidence type="ECO:0000256" key="3">
    <source>
        <dbReference type="ARBA" id="ARBA00022448"/>
    </source>
</evidence>
<keyword evidence="4" id="KW-1003">Cell membrane</keyword>
<dbReference type="EMBL" id="WAJR01000004">
    <property type="protein sequence ID" value="KAB1641829.1"/>
    <property type="molecule type" value="Genomic_DNA"/>
</dbReference>
<dbReference type="InterPro" id="IPR027417">
    <property type="entry name" value="P-loop_NTPase"/>
</dbReference>
<dbReference type="Proteomes" id="UP000468668">
    <property type="component" value="Unassembled WGS sequence"/>
</dbReference>
<dbReference type="GO" id="GO:0043190">
    <property type="term" value="C:ATP-binding cassette (ABC) transporter complex"/>
    <property type="evidence" value="ECO:0007669"/>
    <property type="project" value="TreeGrafter"/>
</dbReference>
<keyword evidence="5" id="KW-0547">Nucleotide-binding</keyword>
<comment type="similarity">
    <text evidence="2">Belongs to the ABC transporter superfamily.</text>
</comment>
<accession>A0A6N6NP87</accession>
<organism evidence="11 12">
    <name type="scientific">Ellagibacter isourolithinifaciens</name>
    <dbReference type="NCBI Taxonomy" id="2137581"/>
    <lineage>
        <taxon>Bacteria</taxon>
        <taxon>Bacillati</taxon>
        <taxon>Actinomycetota</taxon>
        <taxon>Coriobacteriia</taxon>
        <taxon>Eggerthellales</taxon>
        <taxon>Eggerthellaceae</taxon>
        <taxon>Ellagibacter</taxon>
    </lineage>
</organism>
<dbReference type="PANTHER" id="PTHR43553">
    <property type="entry name" value="HEAVY METAL TRANSPORTER"/>
    <property type="match status" value="1"/>
</dbReference>
<evidence type="ECO:0000256" key="6">
    <source>
        <dbReference type="ARBA" id="ARBA00022840"/>
    </source>
</evidence>
<dbReference type="InterPro" id="IPR003439">
    <property type="entry name" value="ABC_transporter-like_ATP-bd"/>
</dbReference>
<dbReference type="InterPro" id="IPR015856">
    <property type="entry name" value="ABC_transpr_CbiO/EcfA_su"/>
</dbReference>
<comment type="caution">
    <text evidence="11">The sequence shown here is derived from an EMBL/GenBank/DDBJ whole genome shotgun (WGS) entry which is preliminary data.</text>
</comment>
<keyword evidence="7" id="KW-1278">Translocase</keyword>
<dbReference type="InterPro" id="IPR003593">
    <property type="entry name" value="AAA+_ATPase"/>
</dbReference>
<dbReference type="SMART" id="SM00382">
    <property type="entry name" value="AAA"/>
    <property type="match status" value="2"/>
</dbReference>
<dbReference type="GO" id="GO:0042626">
    <property type="term" value="F:ATPase-coupled transmembrane transporter activity"/>
    <property type="evidence" value="ECO:0007669"/>
    <property type="project" value="TreeGrafter"/>
</dbReference>
<evidence type="ECO:0000256" key="2">
    <source>
        <dbReference type="ARBA" id="ARBA00005417"/>
    </source>
</evidence>
<dbReference type="PROSITE" id="PS00211">
    <property type="entry name" value="ABC_TRANSPORTER_1"/>
    <property type="match status" value="2"/>
</dbReference>
<dbReference type="FunFam" id="3.40.50.300:FF:000224">
    <property type="entry name" value="Energy-coupling factor transporter ATP-binding protein EcfA"/>
    <property type="match status" value="2"/>
</dbReference>
<protein>
    <submittedName>
        <fullName evidence="11">Energy-coupling factor transporter ATPase</fullName>
    </submittedName>
</protein>
<dbReference type="Gene3D" id="3.40.50.300">
    <property type="entry name" value="P-loop containing nucleotide triphosphate hydrolases"/>
    <property type="match status" value="2"/>
</dbReference>
<dbReference type="SUPFAM" id="SSF52540">
    <property type="entry name" value="P-loop containing nucleoside triphosphate hydrolases"/>
    <property type="match status" value="2"/>
</dbReference>
<dbReference type="PROSITE" id="PS50893">
    <property type="entry name" value="ABC_TRANSPORTER_2"/>
    <property type="match status" value="2"/>
</dbReference>
<dbReference type="PANTHER" id="PTHR43553:SF27">
    <property type="entry name" value="ENERGY-COUPLING FACTOR TRANSPORTER ATP-BINDING PROTEIN ECFA2"/>
    <property type="match status" value="1"/>
</dbReference>
<evidence type="ECO:0000256" key="9">
    <source>
        <dbReference type="SAM" id="MobiDB-lite"/>
    </source>
</evidence>
<keyword evidence="8" id="KW-0472">Membrane</keyword>
<reference evidence="11 12" key="1">
    <citation type="submission" date="2019-09" db="EMBL/GenBank/DDBJ databases">
        <title>Whole genome shotgun sequencing (WGS) of Ellagibacter isourolithinifaciens DSM 104140(T) and Adlercreutzia muris DSM 29508(T).</title>
        <authorList>
            <person name="Stoll D.A."/>
            <person name="Danylec N."/>
            <person name="Huch M."/>
        </authorList>
    </citation>
    <scope>NUCLEOTIDE SEQUENCE [LARGE SCALE GENOMIC DNA]</scope>
    <source>
        <strain evidence="11 12">DSM 104140</strain>
    </source>
</reference>
<sequence length="632" mass="66998">MICMRDVSFTYDGEAFALSGASVQIERGEFVCILGGNGSGKSTLAKHLNALLVPDKGQVEVCGMDTSEREHTYAIRQSAGMVFQNPDDQLVASIVEDDVAFGPENLGVPTAELRQRVTQRLEDVGLSGFEKHETHALSGGQKQRVAIAGALAMNPEILILDEASAMLDPRGRKGLMRVVRSLNNQGMTVVMITHFMEEAALADRVIVLDEGKVARVGTPQKVLVDVDALSALNLEVPFAAELSQALRRAGVPVIAAVTEEALAESVFSVFSSHAAAASSAHENAAPQGPSGGKTLTEKASASPFAPKASTAAGATECAKFPASPAASTDGDVLIWLENVSFTYDAAEARRQRKAGKKPAPKQAKWGNSPEALWALDNVSLKVRNGEFLGIAGHTGSGKSTLIQHMNGILHPTSGRVVAFGSDIAEKGAANDVRGRVGVVFQYPENQLFAATVAEDVAFGPRNLGLSEEEVSKRVERSLRTVGLNPEEIAARSPFELSGGQQRRVAFAGVLAMEPEVLVLDEPAAGLDPKARKSFLDMVARLHEEGLTVVMVSHNMDDLANLCDRVAVMSEGKLLMEGAPAEVFTRAAELTSVGLATTSPEHFANLLREGGLPMPHEGLATEDSIVAYLRGLI</sequence>
<evidence type="ECO:0000256" key="5">
    <source>
        <dbReference type="ARBA" id="ARBA00022741"/>
    </source>
</evidence>
<dbReference type="Pfam" id="PF00005">
    <property type="entry name" value="ABC_tran"/>
    <property type="match status" value="2"/>
</dbReference>
<feature type="compositionally biased region" description="Low complexity" evidence="9">
    <location>
        <begin position="298"/>
        <end position="307"/>
    </location>
</feature>
<evidence type="ECO:0000256" key="4">
    <source>
        <dbReference type="ARBA" id="ARBA00022475"/>
    </source>
</evidence>
<dbReference type="InterPro" id="IPR017871">
    <property type="entry name" value="ABC_transporter-like_CS"/>
</dbReference>
<keyword evidence="3" id="KW-0813">Transport</keyword>
<keyword evidence="6" id="KW-0067">ATP-binding</keyword>
<evidence type="ECO:0000313" key="12">
    <source>
        <dbReference type="Proteomes" id="UP000468668"/>
    </source>
</evidence>
<dbReference type="AlphaFoldDB" id="A0A6N6NP87"/>
<name>A0A6N6NP87_9ACTN</name>